<dbReference type="SUPFAM" id="SSF50346">
    <property type="entry name" value="PRC-barrel domain"/>
    <property type="match status" value="1"/>
</dbReference>
<sequence length="97" mass="10620">MRLSDFTGKEVINLGDGARLGVIDECELTVDARTGRINSLVLTKRGGLFSILGESRASTIPWRSIRRIGDDVIIVDLNDSFGGLYSSRGRDGNQDTY</sequence>
<comment type="caution">
    <text evidence="2">The sequence shown here is derived from an EMBL/GenBank/DDBJ whole genome shotgun (WGS) entry which is preliminary data.</text>
</comment>
<dbReference type="PANTHER" id="PTHR40061:SF1">
    <property type="entry name" value="SPORULATION PROTEIN YLMC-RELATED"/>
    <property type="match status" value="1"/>
</dbReference>
<dbReference type="EMBL" id="VSSQ01019130">
    <property type="protein sequence ID" value="MPM62937.1"/>
    <property type="molecule type" value="Genomic_DNA"/>
</dbReference>
<evidence type="ECO:0000313" key="2">
    <source>
        <dbReference type="EMBL" id="MPM62937.1"/>
    </source>
</evidence>
<protein>
    <recommendedName>
        <fullName evidence="1">PRC-barrel domain-containing protein</fullName>
    </recommendedName>
</protein>
<reference evidence="2" key="1">
    <citation type="submission" date="2019-08" db="EMBL/GenBank/DDBJ databases">
        <authorList>
            <person name="Kucharzyk K."/>
            <person name="Murdoch R.W."/>
            <person name="Higgins S."/>
            <person name="Loffler F."/>
        </authorList>
    </citation>
    <scope>NUCLEOTIDE SEQUENCE</scope>
</reference>
<dbReference type="Gene3D" id="2.30.30.240">
    <property type="entry name" value="PRC-barrel domain"/>
    <property type="match status" value="1"/>
</dbReference>
<feature type="domain" description="PRC-barrel" evidence="1">
    <location>
        <begin position="1"/>
        <end position="77"/>
    </location>
</feature>
<dbReference type="PANTHER" id="PTHR40061">
    <property type="entry name" value="SPORULATION PROTEIN YLMC-RELATED"/>
    <property type="match status" value="1"/>
</dbReference>
<accession>A0A645BC92</accession>
<dbReference type="InterPro" id="IPR011033">
    <property type="entry name" value="PRC_barrel-like_sf"/>
</dbReference>
<dbReference type="AlphaFoldDB" id="A0A645BC92"/>
<organism evidence="2">
    <name type="scientific">bioreactor metagenome</name>
    <dbReference type="NCBI Taxonomy" id="1076179"/>
    <lineage>
        <taxon>unclassified sequences</taxon>
        <taxon>metagenomes</taxon>
        <taxon>ecological metagenomes</taxon>
    </lineage>
</organism>
<evidence type="ECO:0000259" key="1">
    <source>
        <dbReference type="Pfam" id="PF05239"/>
    </source>
</evidence>
<dbReference type="NCBIfam" id="TIGR02888">
    <property type="entry name" value="spore_YlmC_YmxH"/>
    <property type="match status" value="1"/>
</dbReference>
<name>A0A645BC92_9ZZZZ</name>
<dbReference type="InterPro" id="IPR014238">
    <property type="entry name" value="Spore_YlmC/YmxH"/>
</dbReference>
<dbReference type="InterPro" id="IPR027275">
    <property type="entry name" value="PRC-brl_dom"/>
</dbReference>
<gene>
    <name evidence="2" type="ORF">SDC9_109815</name>
</gene>
<dbReference type="Pfam" id="PF05239">
    <property type="entry name" value="PRC"/>
    <property type="match status" value="1"/>
</dbReference>
<proteinExistence type="predicted"/>